<feature type="transmembrane region" description="Helical" evidence="2">
    <location>
        <begin position="93"/>
        <end position="114"/>
    </location>
</feature>
<keyword evidence="4" id="KW-1185">Reference proteome</keyword>
<gene>
    <name evidence="3" type="ORF">FA14DRAFT_154154</name>
</gene>
<reference evidence="3 4" key="1">
    <citation type="journal article" date="2018" name="Mol. Biol. Evol.">
        <title>Broad Genomic Sampling Reveals a Smut Pathogenic Ancestry of the Fungal Clade Ustilaginomycotina.</title>
        <authorList>
            <person name="Kijpornyongpan T."/>
            <person name="Mondo S.J."/>
            <person name="Barry K."/>
            <person name="Sandor L."/>
            <person name="Lee J."/>
            <person name="Lipzen A."/>
            <person name="Pangilinan J."/>
            <person name="LaButti K."/>
            <person name="Hainaut M."/>
            <person name="Henrissat B."/>
            <person name="Grigoriev I.V."/>
            <person name="Spatafora J.W."/>
            <person name="Aime M.C."/>
        </authorList>
    </citation>
    <scope>NUCLEOTIDE SEQUENCE [LARGE SCALE GENOMIC DNA]</scope>
    <source>
        <strain evidence="3 4">MCA 3882</strain>
    </source>
</reference>
<feature type="transmembrane region" description="Helical" evidence="2">
    <location>
        <begin position="379"/>
        <end position="403"/>
    </location>
</feature>
<dbReference type="EMBL" id="KZ819603">
    <property type="protein sequence ID" value="PWN34703.1"/>
    <property type="molecule type" value="Genomic_DNA"/>
</dbReference>
<evidence type="ECO:0000256" key="2">
    <source>
        <dbReference type="SAM" id="Phobius"/>
    </source>
</evidence>
<keyword evidence="2" id="KW-0812">Transmembrane</keyword>
<feature type="region of interest" description="Disordered" evidence="1">
    <location>
        <begin position="412"/>
        <end position="435"/>
    </location>
</feature>
<feature type="transmembrane region" description="Helical" evidence="2">
    <location>
        <begin position="267"/>
        <end position="290"/>
    </location>
</feature>
<dbReference type="GeneID" id="37019441"/>
<dbReference type="Proteomes" id="UP000245771">
    <property type="component" value="Unassembled WGS sequence"/>
</dbReference>
<keyword evidence="2" id="KW-0472">Membrane</keyword>
<evidence type="ECO:0000313" key="4">
    <source>
        <dbReference type="Proteomes" id="UP000245771"/>
    </source>
</evidence>
<dbReference type="InParanoid" id="A0A316VEI1"/>
<evidence type="ECO:0000313" key="3">
    <source>
        <dbReference type="EMBL" id="PWN34703.1"/>
    </source>
</evidence>
<feature type="transmembrane region" description="Helical" evidence="2">
    <location>
        <begin position="134"/>
        <end position="155"/>
    </location>
</feature>
<sequence>MQVEHPFQIPAFIDNVQNDQAAVPALGSLHNLIRGLFVADHYRFYWVYVIAVVGLVALSTICGWCLLVACIVKKRTSLLTLHKIPKVNVRIGLPNTTCFTVFSASVSAAWYIIFAIHQFRLDQQLIPSELNASMFWMCVLCLPFWFTLYVQAIEFCDFPLLKSRSGSKGNKKVLEIILRLFAGFVAVIIPAFVIMASITTGYNNQQDYEQVVAGVMQFFADSDSSQEGFEVTGTSDGAISIFRMYEEDAIIQWKSLAGVYASAKPIMIIWASYFGFLLALYLGGAVKLYVAYRKTPKVTKTDTIILRKLEGDVESVIFDNSTADNEKQAKYPNCYFLQKYKHIFSVMLCIMFLVIYSFLAAQLTSLVEMVQITQFVGNYLGVLSSMMLCSSVYTIFHLSIMYANKGAATTKSKSTTEGDVEHESRSVDTDATLTS</sequence>
<proteinExistence type="predicted"/>
<dbReference type="RefSeq" id="XP_025355005.1">
    <property type="nucleotide sequence ID" value="XM_025497660.1"/>
</dbReference>
<feature type="compositionally biased region" description="Basic and acidic residues" evidence="1">
    <location>
        <begin position="414"/>
        <end position="428"/>
    </location>
</feature>
<organism evidence="3 4">
    <name type="scientific">Meira miltonrushii</name>
    <dbReference type="NCBI Taxonomy" id="1280837"/>
    <lineage>
        <taxon>Eukaryota</taxon>
        <taxon>Fungi</taxon>
        <taxon>Dikarya</taxon>
        <taxon>Basidiomycota</taxon>
        <taxon>Ustilaginomycotina</taxon>
        <taxon>Exobasidiomycetes</taxon>
        <taxon>Exobasidiales</taxon>
        <taxon>Brachybasidiaceae</taxon>
        <taxon>Meira</taxon>
    </lineage>
</organism>
<protein>
    <submittedName>
        <fullName evidence="3">Uncharacterized protein</fullName>
    </submittedName>
</protein>
<feature type="transmembrane region" description="Helical" evidence="2">
    <location>
        <begin position="45"/>
        <end position="72"/>
    </location>
</feature>
<keyword evidence="2" id="KW-1133">Transmembrane helix</keyword>
<name>A0A316VEI1_9BASI</name>
<evidence type="ECO:0000256" key="1">
    <source>
        <dbReference type="SAM" id="MobiDB-lite"/>
    </source>
</evidence>
<accession>A0A316VEI1</accession>
<feature type="transmembrane region" description="Helical" evidence="2">
    <location>
        <begin position="176"/>
        <end position="198"/>
    </location>
</feature>
<dbReference type="AlphaFoldDB" id="A0A316VEI1"/>
<feature type="transmembrane region" description="Helical" evidence="2">
    <location>
        <begin position="340"/>
        <end position="359"/>
    </location>
</feature>